<proteinExistence type="inferred from homology"/>
<evidence type="ECO:0000256" key="3">
    <source>
        <dbReference type="ARBA" id="ARBA00022475"/>
    </source>
</evidence>
<dbReference type="InterPro" id="IPR000515">
    <property type="entry name" value="MetI-like"/>
</dbReference>
<reference evidence="10" key="1">
    <citation type="submission" date="2016-10" db="EMBL/GenBank/DDBJ databases">
        <authorList>
            <person name="Varghese N."/>
            <person name="Submissions S."/>
        </authorList>
    </citation>
    <scope>NUCLEOTIDE SEQUENCE [LARGE SCALE GENOMIC DNA]</scope>
    <source>
        <strain evidence="10">CGMCC 1.11014</strain>
    </source>
</reference>
<sequence length="289" mass="29890">MTTPALTPVPSAPARARPGKRLLSALPPSGLLGLAIVLFWLVVTVAGPAMAPHDAAAIVDPEVFGVVSAQFPLGTDYLGRDMLSRILYGARYTVALALASTVLASGCGTLLGLYAAVAGGWADAGLSRALDALISIPSKMFALMMVASFGSSVPVLILTAAIGFLPGAYRIARALAVNVQAMEFVQAARARGEGMAYIGCVEILPNMIRPVLADFGLRFVFTVLLLSGLSFLSLGVQPPEADWGSLVRENIGGLPEGAPAVLMPALAIATLTIGVNLLIDNLRGKRKDA</sequence>
<dbReference type="Gene3D" id="1.10.3720.10">
    <property type="entry name" value="MetI-like"/>
    <property type="match status" value="1"/>
</dbReference>
<feature type="domain" description="ABC transmembrane type-1" evidence="8">
    <location>
        <begin position="90"/>
        <end position="279"/>
    </location>
</feature>
<gene>
    <name evidence="9" type="ORF">SAMN05216552_101474</name>
</gene>
<accession>A0A1I7K1L8</accession>
<keyword evidence="10" id="KW-1185">Reference proteome</keyword>
<organism evidence="9 10">
    <name type="scientific">Pseudoduganella namucuonensis</name>
    <dbReference type="NCBI Taxonomy" id="1035707"/>
    <lineage>
        <taxon>Bacteria</taxon>
        <taxon>Pseudomonadati</taxon>
        <taxon>Pseudomonadota</taxon>
        <taxon>Betaproteobacteria</taxon>
        <taxon>Burkholderiales</taxon>
        <taxon>Oxalobacteraceae</taxon>
        <taxon>Telluria group</taxon>
        <taxon>Pseudoduganella</taxon>
    </lineage>
</organism>
<dbReference type="CDD" id="cd06261">
    <property type="entry name" value="TM_PBP2"/>
    <property type="match status" value="1"/>
</dbReference>
<dbReference type="OrthoDB" id="9783218at2"/>
<keyword evidence="2 7" id="KW-0813">Transport</keyword>
<evidence type="ECO:0000256" key="5">
    <source>
        <dbReference type="ARBA" id="ARBA00022989"/>
    </source>
</evidence>
<feature type="transmembrane region" description="Helical" evidence="7">
    <location>
        <begin position="141"/>
        <end position="165"/>
    </location>
</feature>
<comment type="subcellular location">
    <subcellularLocation>
        <location evidence="1 7">Cell membrane</location>
        <topology evidence="1 7">Multi-pass membrane protein</topology>
    </subcellularLocation>
</comment>
<dbReference type="Pfam" id="PF00528">
    <property type="entry name" value="BPD_transp_1"/>
    <property type="match status" value="1"/>
</dbReference>
<feature type="transmembrane region" description="Helical" evidence="7">
    <location>
        <begin position="92"/>
        <end position="121"/>
    </location>
</feature>
<dbReference type="GO" id="GO:0055085">
    <property type="term" value="P:transmembrane transport"/>
    <property type="evidence" value="ECO:0007669"/>
    <property type="project" value="InterPro"/>
</dbReference>
<dbReference type="GO" id="GO:0005886">
    <property type="term" value="C:plasma membrane"/>
    <property type="evidence" value="ECO:0007669"/>
    <property type="project" value="UniProtKB-SubCell"/>
</dbReference>
<keyword evidence="3" id="KW-1003">Cell membrane</keyword>
<evidence type="ECO:0000256" key="7">
    <source>
        <dbReference type="RuleBase" id="RU363032"/>
    </source>
</evidence>
<dbReference type="InterPro" id="IPR050366">
    <property type="entry name" value="BP-dependent_transpt_permease"/>
</dbReference>
<dbReference type="PANTHER" id="PTHR43386:SF25">
    <property type="entry name" value="PEPTIDE ABC TRANSPORTER PERMEASE PROTEIN"/>
    <property type="match status" value="1"/>
</dbReference>
<evidence type="ECO:0000256" key="2">
    <source>
        <dbReference type="ARBA" id="ARBA00022448"/>
    </source>
</evidence>
<name>A0A1I7K1L8_9BURK</name>
<evidence type="ECO:0000256" key="1">
    <source>
        <dbReference type="ARBA" id="ARBA00004651"/>
    </source>
</evidence>
<dbReference type="InterPro" id="IPR035906">
    <property type="entry name" value="MetI-like_sf"/>
</dbReference>
<feature type="transmembrane region" description="Helical" evidence="7">
    <location>
        <begin position="257"/>
        <end position="279"/>
    </location>
</feature>
<dbReference type="EMBL" id="FPBO01000014">
    <property type="protein sequence ID" value="SFU91280.1"/>
    <property type="molecule type" value="Genomic_DNA"/>
</dbReference>
<keyword evidence="4 7" id="KW-0812">Transmembrane</keyword>
<feature type="transmembrane region" description="Helical" evidence="7">
    <location>
        <begin position="31"/>
        <end position="51"/>
    </location>
</feature>
<evidence type="ECO:0000259" key="8">
    <source>
        <dbReference type="PROSITE" id="PS50928"/>
    </source>
</evidence>
<evidence type="ECO:0000256" key="4">
    <source>
        <dbReference type="ARBA" id="ARBA00022692"/>
    </source>
</evidence>
<evidence type="ECO:0000313" key="10">
    <source>
        <dbReference type="Proteomes" id="UP000199391"/>
    </source>
</evidence>
<feature type="transmembrane region" description="Helical" evidence="7">
    <location>
        <begin position="215"/>
        <end position="237"/>
    </location>
</feature>
<keyword evidence="6 7" id="KW-0472">Membrane</keyword>
<dbReference type="SUPFAM" id="SSF161098">
    <property type="entry name" value="MetI-like"/>
    <property type="match status" value="1"/>
</dbReference>
<evidence type="ECO:0000256" key="6">
    <source>
        <dbReference type="ARBA" id="ARBA00023136"/>
    </source>
</evidence>
<dbReference type="RefSeq" id="WP_093556587.1">
    <property type="nucleotide sequence ID" value="NZ_FPBO01000014.1"/>
</dbReference>
<dbReference type="PROSITE" id="PS50928">
    <property type="entry name" value="ABC_TM1"/>
    <property type="match status" value="1"/>
</dbReference>
<dbReference type="Proteomes" id="UP000199391">
    <property type="component" value="Unassembled WGS sequence"/>
</dbReference>
<dbReference type="STRING" id="1035707.SAMN05216552_101474"/>
<comment type="similarity">
    <text evidence="7">Belongs to the binding-protein-dependent transport system permease family.</text>
</comment>
<evidence type="ECO:0000313" key="9">
    <source>
        <dbReference type="EMBL" id="SFU91280.1"/>
    </source>
</evidence>
<protein>
    <submittedName>
        <fullName evidence="9">Peptide/nickel transport system permease protein</fullName>
    </submittedName>
</protein>
<dbReference type="PANTHER" id="PTHR43386">
    <property type="entry name" value="OLIGOPEPTIDE TRANSPORT SYSTEM PERMEASE PROTEIN APPC"/>
    <property type="match status" value="1"/>
</dbReference>
<keyword evidence="5 7" id="KW-1133">Transmembrane helix</keyword>
<dbReference type="AlphaFoldDB" id="A0A1I7K1L8"/>